<keyword evidence="2" id="KW-1185">Reference proteome</keyword>
<gene>
    <name evidence="1" type="ORF">GCM10009843_13610</name>
</gene>
<sequence>MDASPGDPGPPVAGVRLTRTEENLAEVDALAALLGGRTGVAPVLGDLHRQGRRTLPWGRAVVRSFTWDAEDRRTTQWYPQGITTSADADDSERVHGKALVVAAWYLKDEHGGNQGSRVTFVDLQTLRYRHVLLVQPRLRKGRLVLSPLKVHAGGIVWRGPYLHVAATSKGFVTCHVDDVMRIPDERAADRGGAHLRRLGVQGDEVASLGYRYVLPVRFAYQAYADEGHQRMKYSFLSLDRADDPPAIVAGEYARGDEATRLARYPLDPLTSLLVGGADGTSRPVALDTGGVTSMQGACVARGRHHVTVSHGPWMPGSVYSGSPGALRRHRFALPMGPEDISYWPSADLLWSLTEHPRRRWVVAMRRSFFD</sequence>
<comment type="caution">
    <text evidence="1">The sequence shown here is derived from an EMBL/GenBank/DDBJ whole genome shotgun (WGS) entry which is preliminary data.</text>
</comment>
<dbReference type="RefSeq" id="WP_344302917.1">
    <property type="nucleotide sequence ID" value="NZ_BAAAQQ010000004.1"/>
</dbReference>
<reference evidence="1 2" key="1">
    <citation type="journal article" date="2019" name="Int. J. Syst. Evol. Microbiol.">
        <title>The Global Catalogue of Microorganisms (GCM) 10K type strain sequencing project: providing services to taxonomists for standard genome sequencing and annotation.</title>
        <authorList>
            <consortium name="The Broad Institute Genomics Platform"/>
            <consortium name="The Broad Institute Genome Sequencing Center for Infectious Disease"/>
            <person name="Wu L."/>
            <person name="Ma J."/>
        </authorList>
    </citation>
    <scope>NUCLEOTIDE SEQUENCE [LARGE SCALE GENOMIC DNA]</scope>
    <source>
        <strain evidence="1 2">JCM 16021</strain>
    </source>
</reference>
<evidence type="ECO:0000313" key="2">
    <source>
        <dbReference type="Proteomes" id="UP001500575"/>
    </source>
</evidence>
<dbReference type="Proteomes" id="UP001500575">
    <property type="component" value="Unassembled WGS sequence"/>
</dbReference>
<evidence type="ECO:0000313" key="1">
    <source>
        <dbReference type="EMBL" id="GAA2120255.1"/>
    </source>
</evidence>
<dbReference type="EMBL" id="BAAAQQ010000004">
    <property type="protein sequence ID" value="GAA2120255.1"/>
    <property type="molecule type" value="Genomic_DNA"/>
</dbReference>
<accession>A0ABN2Y2G9</accession>
<name>A0ABN2Y2G9_9ACTN</name>
<protein>
    <submittedName>
        <fullName evidence="1">Uncharacterized protein</fullName>
    </submittedName>
</protein>
<organism evidence="1 2">
    <name type="scientific">Nocardioides bigeumensis</name>
    <dbReference type="NCBI Taxonomy" id="433657"/>
    <lineage>
        <taxon>Bacteria</taxon>
        <taxon>Bacillati</taxon>
        <taxon>Actinomycetota</taxon>
        <taxon>Actinomycetes</taxon>
        <taxon>Propionibacteriales</taxon>
        <taxon>Nocardioidaceae</taxon>
        <taxon>Nocardioides</taxon>
    </lineage>
</organism>
<proteinExistence type="predicted"/>